<protein>
    <submittedName>
        <fullName evidence="2">Uncharacterized protein</fullName>
    </submittedName>
</protein>
<sequence length="295" mass="33010">MKTTKLVVCLTLFLGLGLQGQQTDPAADQEPEEKEVGLSKLVARGFGVEVKMFFFPKAQFQDMNVSSVPEALRTVPTHQGDGWFGTPGRPRIVPDDPLFVLKPDLKNVGAVSVAPQYTVWRITFRGGVYFPYGDLTSRRPVAGDLSTYNAVNQYGDNNRGYGTSLVYYSIYWDDTKGRIKPFGEVEFRLHRFVSVIGGYGGTQSEYRLMLENGYDRFGRLEKYQEHELFRTSQKNAPYAAVRVGIAYIGVSVGVSRAKTTAVNNFQLSSTGGFRSFENQLYVAVDMRLTQTRSVK</sequence>
<evidence type="ECO:0000256" key="1">
    <source>
        <dbReference type="SAM" id="SignalP"/>
    </source>
</evidence>
<evidence type="ECO:0000313" key="2">
    <source>
        <dbReference type="EMBL" id="PIR97050.1"/>
    </source>
</evidence>
<dbReference type="AlphaFoldDB" id="A0A2H0VFI5"/>
<reference evidence="3" key="1">
    <citation type="submission" date="2017-09" db="EMBL/GenBank/DDBJ databases">
        <title>Depth-based differentiation of microbial function through sediment-hosted aquifers and enrichment of novel symbionts in the deep terrestrial subsurface.</title>
        <authorList>
            <person name="Probst A.J."/>
            <person name="Ladd B."/>
            <person name="Jarett J.K."/>
            <person name="Geller-Mcgrath D.E."/>
            <person name="Sieber C.M.K."/>
            <person name="Emerson J.B."/>
            <person name="Anantharaman K."/>
            <person name="Thomas B.C."/>
            <person name="Malmstrom R."/>
            <person name="Stieglmeier M."/>
            <person name="Klingl A."/>
            <person name="Woyke T."/>
            <person name="Ryan C.M."/>
            <person name="Banfield J.F."/>
        </authorList>
    </citation>
    <scope>NUCLEOTIDE SEQUENCE [LARGE SCALE GENOMIC DNA]</scope>
</reference>
<dbReference type="Proteomes" id="UP000230557">
    <property type="component" value="Unassembled WGS sequence"/>
</dbReference>
<organism evidence="2 3">
    <name type="scientific">Candidatus Doudnabacteria bacterium CG10_big_fil_rev_8_21_14_0_10_41_10</name>
    <dbReference type="NCBI Taxonomy" id="1974551"/>
    <lineage>
        <taxon>Bacteria</taxon>
        <taxon>Candidatus Doudnaibacteriota</taxon>
    </lineage>
</organism>
<feature type="signal peptide" evidence="1">
    <location>
        <begin position="1"/>
        <end position="20"/>
    </location>
</feature>
<proteinExistence type="predicted"/>
<comment type="caution">
    <text evidence="2">The sequence shown here is derived from an EMBL/GenBank/DDBJ whole genome shotgun (WGS) entry which is preliminary data.</text>
</comment>
<feature type="chain" id="PRO_5013843325" evidence="1">
    <location>
        <begin position="21"/>
        <end position="295"/>
    </location>
</feature>
<accession>A0A2H0VFI5</accession>
<dbReference type="EMBL" id="PFAJ01000046">
    <property type="protein sequence ID" value="PIR97050.1"/>
    <property type="molecule type" value="Genomic_DNA"/>
</dbReference>
<keyword evidence="1" id="KW-0732">Signal</keyword>
<gene>
    <name evidence="2" type="ORF">COT91_03465</name>
</gene>
<evidence type="ECO:0000313" key="3">
    <source>
        <dbReference type="Proteomes" id="UP000230557"/>
    </source>
</evidence>
<name>A0A2H0VFI5_9BACT</name>